<gene>
    <name evidence="1" type="ORF">PVAP13_8KG224804</name>
</gene>
<protein>
    <submittedName>
        <fullName evidence="1">Uncharacterized protein</fullName>
    </submittedName>
</protein>
<keyword evidence="2" id="KW-1185">Reference proteome</keyword>
<accession>A0A8T0PRM1</accession>
<evidence type="ECO:0000313" key="1">
    <source>
        <dbReference type="EMBL" id="KAG2561606.1"/>
    </source>
</evidence>
<organism evidence="1 2">
    <name type="scientific">Panicum virgatum</name>
    <name type="common">Blackwell switchgrass</name>
    <dbReference type="NCBI Taxonomy" id="38727"/>
    <lineage>
        <taxon>Eukaryota</taxon>
        <taxon>Viridiplantae</taxon>
        <taxon>Streptophyta</taxon>
        <taxon>Embryophyta</taxon>
        <taxon>Tracheophyta</taxon>
        <taxon>Spermatophyta</taxon>
        <taxon>Magnoliopsida</taxon>
        <taxon>Liliopsida</taxon>
        <taxon>Poales</taxon>
        <taxon>Poaceae</taxon>
        <taxon>PACMAD clade</taxon>
        <taxon>Panicoideae</taxon>
        <taxon>Panicodae</taxon>
        <taxon>Paniceae</taxon>
        <taxon>Panicinae</taxon>
        <taxon>Panicum</taxon>
        <taxon>Panicum sect. Hiantes</taxon>
    </lineage>
</organism>
<comment type="caution">
    <text evidence="1">The sequence shown here is derived from an EMBL/GenBank/DDBJ whole genome shotgun (WGS) entry which is preliminary data.</text>
</comment>
<dbReference type="EMBL" id="CM029051">
    <property type="protein sequence ID" value="KAG2561606.1"/>
    <property type="molecule type" value="Genomic_DNA"/>
</dbReference>
<name>A0A8T0PRM1_PANVG</name>
<proteinExistence type="predicted"/>
<sequence length="74" mass="8283">MLQQVHLLQMRNTNSLEKEMGARLRKTGLSTLPAAVRAGLTADLIDDPQLIPEKLKVLQDNLKSCYKFATEMAN</sequence>
<dbReference type="Proteomes" id="UP000823388">
    <property type="component" value="Chromosome 8K"/>
</dbReference>
<reference evidence="1" key="1">
    <citation type="submission" date="2020-05" db="EMBL/GenBank/DDBJ databases">
        <title>WGS assembly of Panicum virgatum.</title>
        <authorList>
            <person name="Lovell J.T."/>
            <person name="Jenkins J."/>
            <person name="Shu S."/>
            <person name="Juenger T.E."/>
            <person name="Schmutz J."/>
        </authorList>
    </citation>
    <scope>NUCLEOTIDE SEQUENCE</scope>
    <source>
        <strain evidence="1">AP13</strain>
    </source>
</reference>
<dbReference type="AlphaFoldDB" id="A0A8T0PRM1"/>
<evidence type="ECO:0000313" key="2">
    <source>
        <dbReference type="Proteomes" id="UP000823388"/>
    </source>
</evidence>